<feature type="compositionally biased region" description="Polar residues" evidence="1">
    <location>
        <begin position="1"/>
        <end position="13"/>
    </location>
</feature>
<proteinExistence type="predicted"/>
<accession>A0A8T0IFM5</accession>
<comment type="caution">
    <text evidence="2">The sequence shown here is derived from an EMBL/GenBank/DDBJ whole genome shotgun (WGS) entry which is preliminary data.</text>
</comment>
<dbReference type="EMBL" id="CM026423">
    <property type="protein sequence ID" value="KAG0581686.1"/>
    <property type="molecule type" value="Genomic_DNA"/>
</dbReference>
<keyword evidence="3" id="KW-1185">Reference proteome</keyword>
<evidence type="ECO:0000313" key="2">
    <source>
        <dbReference type="EMBL" id="KAG0581686.1"/>
    </source>
</evidence>
<feature type="compositionally biased region" description="Polar residues" evidence="1">
    <location>
        <begin position="35"/>
        <end position="57"/>
    </location>
</feature>
<gene>
    <name evidence="2" type="ORF">KC19_3G000100</name>
</gene>
<reference evidence="2" key="1">
    <citation type="submission" date="2020-06" db="EMBL/GenBank/DDBJ databases">
        <title>WGS assembly of Ceratodon purpureus strain R40.</title>
        <authorList>
            <person name="Carey S.B."/>
            <person name="Jenkins J."/>
            <person name="Shu S."/>
            <person name="Lovell J.T."/>
            <person name="Sreedasyam A."/>
            <person name="Maumus F."/>
            <person name="Tiley G.P."/>
            <person name="Fernandez-Pozo N."/>
            <person name="Barry K."/>
            <person name="Chen C."/>
            <person name="Wang M."/>
            <person name="Lipzen A."/>
            <person name="Daum C."/>
            <person name="Saski C.A."/>
            <person name="Payton A.C."/>
            <person name="Mcbreen J.C."/>
            <person name="Conrad R.E."/>
            <person name="Kollar L.M."/>
            <person name="Olsson S."/>
            <person name="Huttunen S."/>
            <person name="Landis J.B."/>
            <person name="Wickett N.J."/>
            <person name="Johnson M.G."/>
            <person name="Rensing S.A."/>
            <person name="Grimwood J."/>
            <person name="Schmutz J."/>
            <person name="Mcdaniel S.F."/>
        </authorList>
    </citation>
    <scope>NUCLEOTIDE SEQUENCE</scope>
    <source>
        <strain evidence="2">R40</strain>
    </source>
</reference>
<protein>
    <submittedName>
        <fullName evidence="2">Uncharacterized protein</fullName>
    </submittedName>
</protein>
<feature type="region of interest" description="Disordered" evidence="1">
    <location>
        <begin position="1"/>
        <end position="160"/>
    </location>
</feature>
<evidence type="ECO:0000313" key="3">
    <source>
        <dbReference type="Proteomes" id="UP000822688"/>
    </source>
</evidence>
<name>A0A8T0IFM5_CERPU</name>
<sequence>MYSAATAQSTMDFSTKAIDDDVVDSPPFGGKRPHSVSSPSPLKSRTPITSPKSSTRNVGAPQRKLYDDSEMVDLPVPKEATLVAATPSPNISESPAAKYSPRTTSTLLNPSAIPSPRKNSEAICSSGDLQRKSPPPPIRTVAPADIPRPLHFRTGRPPLSDVLRQTQSHDGFLARRVCPPVRDAWEQRVLKLQRRENSRYRSSSYTGYSRGPEILKAMAELKSRSHS</sequence>
<organism evidence="2 3">
    <name type="scientific">Ceratodon purpureus</name>
    <name type="common">Fire moss</name>
    <name type="synonym">Dicranum purpureum</name>
    <dbReference type="NCBI Taxonomy" id="3225"/>
    <lineage>
        <taxon>Eukaryota</taxon>
        <taxon>Viridiplantae</taxon>
        <taxon>Streptophyta</taxon>
        <taxon>Embryophyta</taxon>
        <taxon>Bryophyta</taxon>
        <taxon>Bryophytina</taxon>
        <taxon>Bryopsida</taxon>
        <taxon>Dicranidae</taxon>
        <taxon>Pseudoditrichales</taxon>
        <taxon>Ditrichaceae</taxon>
        <taxon>Ceratodon</taxon>
    </lineage>
</organism>
<dbReference type="AlphaFoldDB" id="A0A8T0IFM5"/>
<dbReference type="Proteomes" id="UP000822688">
    <property type="component" value="Chromosome 3"/>
</dbReference>
<evidence type="ECO:0000256" key="1">
    <source>
        <dbReference type="SAM" id="MobiDB-lite"/>
    </source>
</evidence>